<protein>
    <submittedName>
        <fullName evidence="1">TATA box-binding protein-associated factor RNA polymerase I subunit B</fullName>
    </submittedName>
</protein>
<sequence length="66" mass="7828">MEEEETRDYNEPCAQCSEVNWGLTDESKFYCRSCHNVIDRGLKKRKPNLRKVGNEYASRYDSRAYS</sequence>
<dbReference type="EMBL" id="CM037614">
    <property type="protein sequence ID" value="KAH8017733.1"/>
    <property type="molecule type" value="Genomic_DNA"/>
</dbReference>
<evidence type="ECO:0000313" key="2">
    <source>
        <dbReference type="Proteomes" id="UP000827872"/>
    </source>
</evidence>
<organism evidence="1 2">
    <name type="scientific">Sphaerodactylus townsendi</name>
    <dbReference type="NCBI Taxonomy" id="933632"/>
    <lineage>
        <taxon>Eukaryota</taxon>
        <taxon>Metazoa</taxon>
        <taxon>Chordata</taxon>
        <taxon>Craniata</taxon>
        <taxon>Vertebrata</taxon>
        <taxon>Euteleostomi</taxon>
        <taxon>Lepidosauria</taxon>
        <taxon>Squamata</taxon>
        <taxon>Bifurcata</taxon>
        <taxon>Gekkota</taxon>
        <taxon>Sphaerodactylidae</taxon>
        <taxon>Sphaerodactylus</taxon>
    </lineage>
</organism>
<reference evidence="1" key="1">
    <citation type="submission" date="2021-08" db="EMBL/GenBank/DDBJ databases">
        <title>The first chromosome-level gecko genome reveals the dynamic sex chromosomes of Neotropical dwarf geckos (Sphaerodactylidae: Sphaerodactylus).</title>
        <authorList>
            <person name="Pinto B.J."/>
            <person name="Keating S.E."/>
            <person name="Gamble T."/>
        </authorList>
    </citation>
    <scope>NUCLEOTIDE SEQUENCE</scope>
    <source>
        <strain evidence="1">TG3544</strain>
    </source>
</reference>
<evidence type="ECO:0000313" key="1">
    <source>
        <dbReference type="EMBL" id="KAH8017733.1"/>
    </source>
</evidence>
<keyword evidence="2" id="KW-1185">Reference proteome</keyword>
<name>A0ACB8GDI7_9SAUR</name>
<accession>A0ACB8GDI7</accession>
<gene>
    <name evidence="1" type="primary">TAF1B_2</name>
    <name evidence="1" type="ORF">K3G42_032258</name>
</gene>
<dbReference type="Proteomes" id="UP000827872">
    <property type="component" value="Linkage Group LG01"/>
</dbReference>
<comment type="caution">
    <text evidence="1">The sequence shown here is derived from an EMBL/GenBank/DDBJ whole genome shotgun (WGS) entry which is preliminary data.</text>
</comment>
<proteinExistence type="predicted"/>